<comment type="caution">
    <text evidence="1">The sequence shown here is derived from an EMBL/GenBank/DDBJ whole genome shotgun (WGS) entry which is preliminary data.</text>
</comment>
<protein>
    <submittedName>
        <fullName evidence="1">Ala-tRNA(Pro) deacylase</fullName>
    </submittedName>
</protein>
<dbReference type="AlphaFoldDB" id="A0A562JB30"/>
<dbReference type="InterPro" id="IPR036754">
    <property type="entry name" value="YbaK/aa-tRNA-synt-asso_dom_sf"/>
</dbReference>
<dbReference type="SUPFAM" id="SSF55826">
    <property type="entry name" value="YbaK/ProRS associated domain"/>
    <property type="match status" value="1"/>
</dbReference>
<dbReference type="Gene3D" id="3.90.960.10">
    <property type="entry name" value="YbaK/aminoacyl-tRNA synthetase-associated domain"/>
    <property type="match status" value="1"/>
</dbReference>
<dbReference type="EMBL" id="VLKH01000004">
    <property type="protein sequence ID" value="TWH80382.1"/>
    <property type="molecule type" value="Genomic_DNA"/>
</dbReference>
<name>A0A562JB30_9FIRM</name>
<dbReference type="RefSeq" id="WP_212633466.1">
    <property type="nucleotide sequence ID" value="NZ_VLKH01000004.1"/>
</dbReference>
<sequence>MKTMESKQEIINLLNVFNIECKVISHEAAFTINEMLALNLPKAEFVAKNLFVRLNKTTCKSSRIH</sequence>
<proteinExistence type="predicted"/>
<dbReference type="GO" id="GO:0002161">
    <property type="term" value="F:aminoacyl-tRNA deacylase activity"/>
    <property type="evidence" value="ECO:0007669"/>
    <property type="project" value="InterPro"/>
</dbReference>
<evidence type="ECO:0000313" key="1">
    <source>
        <dbReference type="EMBL" id="TWH80382.1"/>
    </source>
</evidence>
<organism evidence="1 2">
    <name type="scientific">Sedimentibacter saalensis</name>
    <dbReference type="NCBI Taxonomy" id="130788"/>
    <lineage>
        <taxon>Bacteria</taxon>
        <taxon>Bacillati</taxon>
        <taxon>Bacillota</taxon>
        <taxon>Tissierellia</taxon>
        <taxon>Sedimentibacter</taxon>
    </lineage>
</organism>
<dbReference type="Proteomes" id="UP000315343">
    <property type="component" value="Unassembled WGS sequence"/>
</dbReference>
<reference evidence="1 2" key="1">
    <citation type="submission" date="2019-07" db="EMBL/GenBank/DDBJ databases">
        <title>Genomic Encyclopedia of Type Strains, Phase I: the one thousand microbial genomes (KMG-I) project.</title>
        <authorList>
            <person name="Kyrpides N."/>
        </authorList>
    </citation>
    <scope>NUCLEOTIDE SEQUENCE [LARGE SCALE GENOMIC DNA]</scope>
    <source>
        <strain evidence="1 2">DSM 13558</strain>
    </source>
</reference>
<gene>
    <name evidence="1" type="ORF">LY60_01643</name>
</gene>
<keyword evidence="2" id="KW-1185">Reference proteome</keyword>
<evidence type="ECO:0000313" key="2">
    <source>
        <dbReference type="Proteomes" id="UP000315343"/>
    </source>
</evidence>
<accession>A0A562JB30</accession>